<feature type="compositionally biased region" description="Basic and acidic residues" evidence="8">
    <location>
        <begin position="503"/>
        <end position="523"/>
    </location>
</feature>
<dbReference type="SMART" id="SM00847">
    <property type="entry name" value="HA2"/>
    <property type="match status" value="1"/>
</dbReference>
<dbReference type="InterPro" id="IPR011545">
    <property type="entry name" value="DEAD/DEAH_box_helicase_dom"/>
</dbReference>
<dbReference type="SMART" id="SM00487">
    <property type="entry name" value="DEXDc"/>
    <property type="match status" value="1"/>
</dbReference>
<dbReference type="SUPFAM" id="SSF52540">
    <property type="entry name" value="P-loop containing nucleoside triphosphate hydrolases"/>
    <property type="match status" value="1"/>
</dbReference>
<evidence type="ECO:0000256" key="4">
    <source>
        <dbReference type="ARBA" id="ARBA00022801"/>
    </source>
</evidence>
<dbReference type="InterPro" id="IPR001650">
    <property type="entry name" value="Helicase_C-like"/>
</dbReference>
<keyword evidence="12" id="KW-1185">Reference proteome</keyword>
<dbReference type="InterPro" id="IPR042035">
    <property type="entry name" value="DEAH_win-hel_dom"/>
</dbReference>
<dbReference type="FunFam" id="3.40.50.300:FF:000637">
    <property type="entry name" value="ATP-dependent RNA helicase DHX37/DHR1"/>
    <property type="match status" value="1"/>
</dbReference>
<comment type="caution">
    <text evidence="11">The sequence shown here is derived from an EMBL/GenBank/DDBJ whole genome shotgun (WGS) entry which is preliminary data.</text>
</comment>
<keyword evidence="6" id="KW-0067">ATP-binding</keyword>
<evidence type="ECO:0000256" key="2">
    <source>
        <dbReference type="ARBA" id="ARBA00012552"/>
    </source>
</evidence>
<accession>A0AAD1UR79</accession>
<dbReference type="Gene3D" id="1.10.10.2130">
    <property type="entry name" value="DEAH helicase family, winged-helix domain"/>
    <property type="match status" value="1"/>
</dbReference>
<evidence type="ECO:0000256" key="6">
    <source>
        <dbReference type="ARBA" id="ARBA00022840"/>
    </source>
</evidence>
<dbReference type="InterPro" id="IPR011709">
    <property type="entry name" value="DEAD-box_helicase_OB_fold"/>
</dbReference>
<dbReference type="Pfam" id="PF21010">
    <property type="entry name" value="HA2_C"/>
    <property type="match status" value="1"/>
</dbReference>
<feature type="region of interest" description="Disordered" evidence="8">
    <location>
        <begin position="503"/>
        <end position="527"/>
    </location>
</feature>
<dbReference type="GO" id="GO:0003724">
    <property type="term" value="F:RNA helicase activity"/>
    <property type="evidence" value="ECO:0007669"/>
    <property type="project" value="UniProtKB-EC"/>
</dbReference>
<dbReference type="PANTHER" id="PTHR18934:SF99">
    <property type="entry name" value="ATP-DEPENDENT RNA HELICASE DHX37-RELATED"/>
    <property type="match status" value="1"/>
</dbReference>
<name>A0AAD1UR79_EUPCR</name>
<dbReference type="Pfam" id="PF00271">
    <property type="entry name" value="Helicase_C"/>
    <property type="match status" value="1"/>
</dbReference>
<keyword evidence="3" id="KW-0547">Nucleotide-binding</keyword>
<evidence type="ECO:0000256" key="8">
    <source>
        <dbReference type="SAM" id="MobiDB-lite"/>
    </source>
</evidence>
<gene>
    <name evidence="11" type="ORF">ECRASSUSDP1_LOCUS13060</name>
</gene>
<proteinExistence type="inferred from homology"/>
<evidence type="ECO:0000313" key="12">
    <source>
        <dbReference type="Proteomes" id="UP001295684"/>
    </source>
</evidence>
<sequence length="1084" mass="125708">MSTNKIFISKEAQEELGLKNNFITETKKEKVDPETKKQNKIDAKERKKQKKRLQKLREKKAKEKKLSEILSTLEKNAVKNEEVLDLMTSASTMKKDQKKYQLVKHKLNLPDTPEEVKMKEKEKLRVKKRQEKIKEDEEASRVRLLSQSDDDDAIPVMKVEKQDLLPTDVVEEKPEPKPMVIDHLKELNKLLAELDSDDEESLADKNANKNLMKVNLLDEKPDIIPIQRTEEMDEMRKELPVFMHEREVLESVENNLVTIVCGETGSGKSTQIPQFLYEYGYTATSRKGMIGITQPRRVAATSLSQRIADELNVKHGDKVGYQIRYDKKNISQNTVIKLMTDGILLKEIELDFLLEKYSVVIIDEAHERSINTDILISLLSRIVRLRLKKVIKERKKFPCAEEYHHFPLRVVIMSATLRVDDFIKNKRLFPSLVPRMIKVDSRQYPVEIHFNKVTREDYEEETFKKVCKIHKNLPKGGILVFLTGRKEIQYMVERLKAEFKKKTSTKKSEKSVEENKNQEQKVEEADEDMDDDIMPVQVLPLYSMLSPNEQLRVFQPPKEGHRFIVVSTNIAETSVTIPNIRYVVDCGREKQKVYDPQLRLSKFLISWTSQASANQRAGRAGRTGPGHCYRLYSSAVYNKMEKFAVPEILRTPIDQTILQLKALGIYDLCKFPFVSSPNLAQVKSTLRELCVLNALELKDKSKDIEDEFKQDLIKDQHEKLINDDGKILSMSFNRDKTRITDLGLLLSTIPLAPKFAKMLVFGRKAKILELAIITVASLTVQEIFRAPNIKLDFSDDDVSDDMEEISDDPDLVTQIDIERRENKLLQKKQKLLDKRKLVRKEMLTQKFKIKEKWFSERGDLHTNVLAVGVFLQYFGKIRDQLKQGKITKKEMGAEMFKFAKSLYLNKKSVDEIINLSQQLQKIMNDLNPDLKVDVFSLKPPSGKQQTLLQQLILVGFPENIAKKKEVFNSNGVDINLTRKKPVYECLFSGQEVYLNNESNLDNPKFICYKEIQQVNVRKKHEDDEETTKNYIRGCTRIDTPHWIFNLCGQSLINSCDYLKRVQPIYQKAQSGEKVNYKELKKIKL</sequence>
<dbReference type="InterPro" id="IPR007502">
    <property type="entry name" value="Helicase-assoc_dom"/>
</dbReference>
<evidence type="ECO:0000259" key="10">
    <source>
        <dbReference type="PROSITE" id="PS51194"/>
    </source>
</evidence>
<evidence type="ECO:0000259" key="9">
    <source>
        <dbReference type="PROSITE" id="PS51192"/>
    </source>
</evidence>
<keyword evidence="5" id="KW-0347">Helicase</keyword>
<feature type="compositionally biased region" description="Basic residues" evidence="8">
    <location>
        <begin position="46"/>
        <end position="59"/>
    </location>
</feature>
<dbReference type="GO" id="GO:0005524">
    <property type="term" value="F:ATP binding"/>
    <property type="evidence" value="ECO:0007669"/>
    <property type="project" value="UniProtKB-KW"/>
</dbReference>
<dbReference type="SMART" id="SM00382">
    <property type="entry name" value="AAA"/>
    <property type="match status" value="1"/>
</dbReference>
<feature type="region of interest" description="Disordered" evidence="8">
    <location>
        <begin position="111"/>
        <end position="131"/>
    </location>
</feature>
<comment type="similarity">
    <text evidence="1">Belongs to the DEAD box helicase family. DEAH subfamily.</text>
</comment>
<keyword evidence="4" id="KW-0378">Hydrolase</keyword>
<dbReference type="Pfam" id="PF00270">
    <property type="entry name" value="DEAD"/>
    <property type="match status" value="1"/>
</dbReference>
<protein>
    <recommendedName>
        <fullName evidence="2">RNA helicase</fullName>
        <ecNumber evidence="2">3.6.4.13</ecNumber>
    </recommendedName>
</protein>
<organism evidence="11 12">
    <name type="scientific">Euplotes crassus</name>
    <dbReference type="NCBI Taxonomy" id="5936"/>
    <lineage>
        <taxon>Eukaryota</taxon>
        <taxon>Sar</taxon>
        <taxon>Alveolata</taxon>
        <taxon>Ciliophora</taxon>
        <taxon>Intramacronucleata</taxon>
        <taxon>Spirotrichea</taxon>
        <taxon>Hypotrichia</taxon>
        <taxon>Euplotida</taxon>
        <taxon>Euplotidae</taxon>
        <taxon>Moneuplotes</taxon>
    </lineage>
</organism>
<dbReference type="GO" id="GO:0016787">
    <property type="term" value="F:hydrolase activity"/>
    <property type="evidence" value="ECO:0007669"/>
    <property type="project" value="UniProtKB-KW"/>
</dbReference>
<evidence type="ECO:0000256" key="5">
    <source>
        <dbReference type="ARBA" id="ARBA00022806"/>
    </source>
</evidence>
<feature type="compositionally biased region" description="Basic and acidic residues" evidence="8">
    <location>
        <begin position="28"/>
        <end position="45"/>
    </location>
</feature>
<comment type="catalytic activity">
    <reaction evidence="7">
        <text>ATP + H2O = ADP + phosphate + H(+)</text>
        <dbReference type="Rhea" id="RHEA:13065"/>
        <dbReference type="ChEBI" id="CHEBI:15377"/>
        <dbReference type="ChEBI" id="CHEBI:15378"/>
        <dbReference type="ChEBI" id="CHEBI:30616"/>
        <dbReference type="ChEBI" id="CHEBI:43474"/>
        <dbReference type="ChEBI" id="CHEBI:456216"/>
        <dbReference type="EC" id="3.6.4.13"/>
    </reaction>
</comment>
<evidence type="ECO:0000313" key="11">
    <source>
        <dbReference type="EMBL" id="CAI2371735.1"/>
    </source>
</evidence>
<dbReference type="EMBL" id="CAMPGE010012983">
    <property type="protein sequence ID" value="CAI2371735.1"/>
    <property type="molecule type" value="Genomic_DNA"/>
</dbReference>
<dbReference type="CDD" id="cd18791">
    <property type="entry name" value="SF2_C_RHA"/>
    <property type="match status" value="1"/>
</dbReference>
<evidence type="ECO:0000256" key="3">
    <source>
        <dbReference type="ARBA" id="ARBA00022741"/>
    </source>
</evidence>
<dbReference type="AlphaFoldDB" id="A0AAD1UR79"/>
<evidence type="ECO:0000256" key="7">
    <source>
        <dbReference type="ARBA" id="ARBA00047984"/>
    </source>
</evidence>
<feature type="domain" description="Helicase C-terminal" evidence="10">
    <location>
        <begin position="465"/>
        <end position="664"/>
    </location>
</feature>
<dbReference type="GO" id="GO:0005730">
    <property type="term" value="C:nucleolus"/>
    <property type="evidence" value="ECO:0007669"/>
    <property type="project" value="TreeGrafter"/>
</dbReference>
<dbReference type="InterPro" id="IPR003593">
    <property type="entry name" value="AAA+_ATPase"/>
</dbReference>
<dbReference type="PROSITE" id="PS51192">
    <property type="entry name" value="HELICASE_ATP_BIND_1"/>
    <property type="match status" value="1"/>
</dbReference>
<reference evidence="11" key="1">
    <citation type="submission" date="2023-07" db="EMBL/GenBank/DDBJ databases">
        <authorList>
            <consortium name="AG Swart"/>
            <person name="Singh M."/>
            <person name="Singh A."/>
            <person name="Seah K."/>
            <person name="Emmerich C."/>
        </authorList>
    </citation>
    <scope>NUCLEOTIDE SEQUENCE</scope>
    <source>
        <strain evidence="11">DP1</strain>
    </source>
</reference>
<dbReference type="InterPro" id="IPR014001">
    <property type="entry name" value="Helicase_ATP-bd"/>
</dbReference>
<dbReference type="PANTHER" id="PTHR18934">
    <property type="entry name" value="ATP-DEPENDENT RNA HELICASE"/>
    <property type="match status" value="1"/>
</dbReference>
<feature type="region of interest" description="Disordered" evidence="8">
    <location>
        <begin position="28"/>
        <end position="60"/>
    </location>
</feature>
<dbReference type="InterPro" id="IPR002464">
    <property type="entry name" value="DNA/RNA_helicase_DEAH_CS"/>
</dbReference>
<dbReference type="PROSITE" id="PS51194">
    <property type="entry name" value="HELICASE_CTER"/>
    <property type="match status" value="1"/>
</dbReference>
<dbReference type="GO" id="GO:0003723">
    <property type="term" value="F:RNA binding"/>
    <property type="evidence" value="ECO:0007669"/>
    <property type="project" value="TreeGrafter"/>
</dbReference>
<dbReference type="GO" id="GO:0000462">
    <property type="term" value="P:maturation of SSU-rRNA from tricistronic rRNA transcript (SSU-rRNA, 5.8S rRNA, LSU-rRNA)"/>
    <property type="evidence" value="ECO:0007669"/>
    <property type="project" value="TreeGrafter"/>
</dbReference>
<dbReference type="Pfam" id="PF07717">
    <property type="entry name" value="OB_NTP_bind"/>
    <property type="match status" value="1"/>
</dbReference>
<dbReference type="InterPro" id="IPR027417">
    <property type="entry name" value="P-loop_NTPase"/>
</dbReference>
<dbReference type="PROSITE" id="PS00690">
    <property type="entry name" value="DEAH_ATP_HELICASE"/>
    <property type="match status" value="1"/>
</dbReference>
<dbReference type="Gene3D" id="3.40.50.300">
    <property type="entry name" value="P-loop containing nucleotide triphosphate hydrolases"/>
    <property type="match status" value="2"/>
</dbReference>
<dbReference type="SMART" id="SM00490">
    <property type="entry name" value="HELICc"/>
    <property type="match status" value="1"/>
</dbReference>
<evidence type="ECO:0000256" key="1">
    <source>
        <dbReference type="ARBA" id="ARBA00008792"/>
    </source>
</evidence>
<feature type="domain" description="Helicase ATP-binding" evidence="9">
    <location>
        <begin position="249"/>
        <end position="435"/>
    </location>
</feature>
<dbReference type="Proteomes" id="UP001295684">
    <property type="component" value="Unassembled WGS sequence"/>
</dbReference>
<dbReference type="EC" id="3.6.4.13" evidence="2"/>
<feature type="compositionally biased region" description="Basic and acidic residues" evidence="8">
    <location>
        <begin position="114"/>
        <end position="123"/>
    </location>
</feature>